<dbReference type="InterPro" id="IPR020806">
    <property type="entry name" value="PKS_PP-bd"/>
</dbReference>
<dbReference type="Pfam" id="PF00668">
    <property type="entry name" value="Condensation"/>
    <property type="match status" value="2"/>
</dbReference>
<dbReference type="UniPathway" id="UPA00011"/>
<gene>
    <name evidence="5" type="ORF">GOEFS_036_00460</name>
</gene>
<dbReference type="Gene3D" id="3.40.50.980">
    <property type="match status" value="2"/>
</dbReference>
<keyword evidence="6" id="KW-1185">Reference proteome</keyword>
<dbReference type="PANTHER" id="PTHR45527">
    <property type="entry name" value="NONRIBOSOMAL PEPTIDE SYNTHETASE"/>
    <property type="match status" value="1"/>
</dbReference>
<protein>
    <submittedName>
        <fullName evidence="5">Putative non-ribosomal peptide synthetase</fullName>
    </submittedName>
</protein>
<dbReference type="GO" id="GO:0044550">
    <property type="term" value="P:secondary metabolite biosynthetic process"/>
    <property type="evidence" value="ECO:0007669"/>
    <property type="project" value="TreeGrafter"/>
</dbReference>
<dbReference type="GO" id="GO:0005737">
    <property type="term" value="C:cytoplasm"/>
    <property type="evidence" value="ECO:0007669"/>
    <property type="project" value="TreeGrafter"/>
</dbReference>
<dbReference type="InterPro" id="IPR036736">
    <property type="entry name" value="ACP-like_sf"/>
</dbReference>
<dbReference type="SUPFAM" id="SSF47336">
    <property type="entry name" value="ACP-like"/>
    <property type="match status" value="1"/>
</dbReference>
<dbReference type="InterPro" id="IPR010071">
    <property type="entry name" value="AA_adenyl_dom"/>
</dbReference>
<feature type="domain" description="Carrier" evidence="4">
    <location>
        <begin position="960"/>
        <end position="1035"/>
    </location>
</feature>
<dbReference type="Pfam" id="PF00550">
    <property type="entry name" value="PP-binding"/>
    <property type="match status" value="1"/>
</dbReference>
<dbReference type="GO" id="GO:0072330">
    <property type="term" value="P:monocarboxylic acid biosynthetic process"/>
    <property type="evidence" value="ECO:0007669"/>
    <property type="project" value="UniProtKB-ARBA"/>
</dbReference>
<dbReference type="FunFam" id="3.40.50.12780:FF:000012">
    <property type="entry name" value="Non-ribosomal peptide synthetase"/>
    <property type="match status" value="1"/>
</dbReference>
<evidence type="ECO:0000256" key="2">
    <source>
        <dbReference type="ARBA" id="ARBA00022450"/>
    </source>
</evidence>
<keyword evidence="3" id="KW-0597">Phosphoprotein</keyword>
<dbReference type="InterPro" id="IPR025110">
    <property type="entry name" value="AMP-bd_C"/>
</dbReference>
<dbReference type="Pfam" id="PF00501">
    <property type="entry name" value="AMP-binding"/>
    <property type="match status" value="1"/>
</dbReference>
<dbReference type="Gene3D" id="3.30.559.30">
    <property type="entry name" value="Nonribosomal peptide synthetase, condensation domain"/>
    <property type="match status" value="2"/>
</dbReference>
<dbReference type="SUPFAM" id="SSF52777">
    <property type="entry name" value="CoA-dependent acyltransferases"/>
    <property type="match status" value="4"/>
</dbReference>
<evidence type="ECO:0000259" key="4">
    <source>
        <dbReference type="PROSITE" id="PS50075"/>
    </source>
</evidence>
<dbReference type="NCBIfam" id="TIGR01733">
    <property type="entry name" value="AA-adenyl-dom"/>
    <property type="match status" value="1"/>
</dbReference>
<dbReference type="EMBL" id="BAEH01000036">
    <property type="protein sequence ID" value="GAB17607.1"/>
    <property type="molecule type" value="Genomic_DNA"/>
</dbReference>
<dbReference type="SMART" id="SM00823">
    <property type="entry name" value="PKS_PP"/>
    <property type="match status" value="1"/>
</dbReference>
<dbReference type="RefSeq" id="WP_007316945.1">
    <property type="nucleotide sequence ID" value="NZ_BAEH01000036.1"/>
</dbReference>
<dbReference type="InterPro" id="IPR020845">
    <property type="entry name" value="AMP-binding_CS"/>
</dbReference>
<keyword evidence="2" id="KW-0596">Phosphopantetheine</keyword>
<dbReference type="GO" id="GO:0031177">
    <property type="term" value="F:phosphopantetheine binding"/>
    <property type="evidence" value="ECO:0007669"/>
    <property type="project" value="InterPro"/>
</dbReference>
<dbReference type="GO" id="GO:0003824">
    <property type="term" value="F:catalytic activity"/>
    <property type="evidence" value="ECO:0007669"/>
    <property type="project" value="InterPro"/>
</dbReference>
<evidence type="ECO:0000256" key="1">
    <source>
        <dbReference type="ARBA" id="ARBA00001957"/>
    </source>
</evidence>
<dbReference type="InterPro" id="IPR045851">
    <property type="entry name" value="AMP-bd_C_sf"/>
</dbReference>
<dbReference type="GO" id="GO:0043041">
    <property type="term" value="P:amino acid activation for nonribosomal peptide biosynthetic process"/>
    <property type="evidence" value="ECO:0007669"/>
    <property type="project" value="TreeGrafter"/>
</dbReference>
<comment type="cofactor">
    <cofactor evidence="1">
        <name>pantetheine 4'-phosphate</name>
        <dbReference type="ChEBI" id="CHEBI:47942"/>
    </cofactor>
</comment>
<name>H0QXQ6_9ACTN</name>
<dbReference type="GO" id="GO:0008610">
    <property type="term" value="P:lipid biosynthetic process"/>
    <property type="evidence" value="ECO:0007669"/>
    <property type="project" value="UniProtKB-ARBA"/>
</dbReference>
<evidence type="ECO:0000313" key="5">
    <source>
        <dbReference type="EMBL" id="GAB17607.1"/>
    </source>
</evidence>
<dbReference type="Proteomes" id="UP000035034">
    <property type="component" value="Unassembled WGS sequence"/>
</dbReference>
<proteinExistence type="predicted"/>
<accession>H0QXQ6</accession>
<dbReference type="InterPro" id="IPR023213">
    <property type="entry name" value="CAT-like_dom_sf"/>
</dbReference>
<dbReference type="Gene3D" id="3.30.300.30">
    <property type="match status" value="1"/>
</dbReference>
<dbReference type="InterPro" id="IPR009081">
    <property type="entry name" value="PP-bd_ACP"/>
</dbReference>
<dbReference type="STRING" id="1077974.GOEFS_036_00460"/>
<dbReference type="PROSITE" id="PS50075">
    <property type="entry name" value="CARRIER"/>
    <property type="match status" value="1"/>
</dbReference>
<dbReference type="SUPFAM" id="SSF56801">
    <property type="entry name" value="Acetyl-CoA synthetase-like"/>
    <property type="match status" value="1"/>
</dbReference>
<dbReference type="Gene3D" id="3.30.559.10">
    <property type="entry name" value="Chloramphenicol acetyltransferase-like domain"/>
    <property type="match status" value="2"/>
</dbReference>
<dbReference type="InterPro" id="IPR000873">
    <property type="entry name" value="AMP-dep_synth/lig_dom"/>
</dbReference>
<dbReference type="Pfam" id="PF13193">
    <property type="entry name" value="AMP-binding_C"/>
    <property type="match status" value="1"/>
</dbReference>
<dbReference type="CDD" id="cd05930">
    <property type="entry name" value="A_NRPS"/>
    <property type="match status" value="1"/>
</dbReference>
<sequence>MTASVAGRKAPEVQSPDVAPRYPLTAAQRRAWFRYLCEPGSAVHNFRAVYELAGPVDADRLRRAFDALAIRHDVLRSTFAEAADGEPSRVISGVAPRWDTVDLADLSPGAARRRAEVLLRRDAMRPFDLRIEAPLRITLIHRNGDDAIIALSAHAIAFDDESLSVVASDISALYTDHSAKLPAISPQSTPDSSASTDVTFWRRQFQPLPEPVDLSGGIRSTPSREAVRIRVDAGAEIETANQFAASGGFPLQAVLLSVYAVLIQRYTGAADFAIAVGTSTRDAGSANSIGCYANTMLLRAGVDPGESFAELVTRVDAALSDADTHRAVGIDDVVRALNPTRSRYRDGMEQVVRLGFSMVDRSGVLALDGNRASLRHAGPTLVGVPIQLSVDVGVDGAALVLDAQTGHLDDAMVEQVLRHFRRLVESASREPSCAVAELDMLGDAERANIIARSTGVQARPAAGTLVDLVSARAESDSLAIVSDVAVNECGLTYRDLDAQSNQLARNLIARGIGTEDLVGLRLSGSAEFVVAMLAVLKSGAAYLPIDPAYPEGRIEHLIADAKPRIVIDAAALADAQAQARTESVDRVTDAERVRPLMADNLAYVMYTSGSTGTPKGVPVSHAAICDHITGFGAQWDLTAAARVLQISSVSFDASMLDLFVTLNHGATLVVPDAERIRDMSYLAEVITRHRISVLHVVPSLLRALLALPESREWRDLTHVPVGGEALPGDVADRFAAVYEADLRNYYGPTEAVVSATHYSIRDIQGSQIVPIGQPNRNVTAYILDERLQLVADNVVGEIYLGGPQLARGYLSRPTMTAEHFVADPFCSGRRLYRTGDLARRSHRGDIEFVGRADQQVKIRGHRVELGEIAATLNSHPTVRDAVVVVDDDHDPLGGLTAYLTAADTEIDLAELRAYAAKTLPDYMIPGRYAVLADIPRSVAGKLDKATLPPAQRVGTRDRRRPKSRAERRIAEIFAELLGAEEVSADDSFFELGGHSLIASRLVNTLRTEFGVATAIRDLFEHPTVAGLAALVEAAPKTLPTRRAPAIRSYARTGQVPPSPAQHIASAHGGDAQVRATVTFDAEPDSALVANALSEVVARHEILGMAPIDFSVERVEADDLATVLVEDERRGFDLGSEKLWRARLFTDGTTGVFTLAMHRSITDSWSLQVIVDELAHAYGRHEDAAPRPGRAAAEFDYTDHVYWQAECVEIFAAEVDRLDAMLASIPEPTLLLSDTEIAGGQDISPDPANFEIDAGLRRRLRGLATADGASEFMFYQAMVAVALNALGAGTTIALAGSVSGRADAAMATMVGPLSGVLVLRHDLSGSPTLRMVLEQSRDAALGAYGVGDLPAEVLAAQAIAQQRSRPNVWATVEVREENWPSQVQFGPGLLGEVRTSRIGPGDGLRFEFIDAPHGGFQVRVTAGDSGYRHGELDVFARTVKRALETFADHPNHGLAELAEAARDFVDFSVEGHNDENA</sequence>
<dbReference type="Gene3D" id="1.10.1200.10">
    <property type="entry name" value="ACP-like"/>
    <property type="match status" value="1"/>
</dbReference>
<evidence type="ECO:0000256" key="3">
    <source>
        <dbReference type="ARBA" id="ARBA00022553"/>
    </source>
</evidence>
<reference evidence="5 6" key="1">
    <citation type="submission" date="2011-12" db="EMBL/GenBank/DDBJ databases">
        <title>Whole genome shotgun sequence of Gordonia effusa NBRC 100432.</title>
        <authorList>
            <person name="Yoshida I."/>
            <person name="Takarada H."/>
            <person name="Hosoyama A."/>
            <person name="Tsuchikane K."/>
            <person name="Katsumata H."/>
            <person name="Yamazaki S."/>
            <person name="Fujita N."/>
        </authorList>
    </citation>
    <scope>NUCLEOTIDE SEQUENCE [LARGE SCALE GENOMIC DNA]</scope>
    <source>
        <strain evidence="5 6">NBRC 100432</strain>
    </source>
</reference>
<dbReference type="eggNOG" id="COG1020">
    <property type="taxonomic scope" value="Bacteria"/>
</dbReference>
<dbReference type="FunFam" id="1.10.1200.10:FF:000016">
    <property type="entry name" value="Non-ribosomal peptide synthase"/>
    <property type="match status" value="1"/>
</dbReference>
<dbReference type="InterPro" id="IPR001242">
    <property type="entry name" value="Condensation_dom"/>
</dbReference>
<dbReference type="Gene3D" id="2.30.38.10">
    <property type="entry name" value="Luciferase, Domain 3"/>
    <property type="match status" value="1"/>
</dbReference>
<dbReference type="FunFam" id="3.40.50.980:FF:000001">
    <property type="entry name" value="Non-ribosomal peptide synthetase"/>
    <property type="match status" value="1"/>
</dbReference>
<evidence type="ECO:0000313" key="6">
    <source>
        <dbReference type="Proteomes" id="UP000035034"/>
    </source>
</evidence>
<dbReference type="OrthoDB" id="2472181at2"/>
<organism evidence="5 6">
    <name type="scientific">Gordonia effusa NBRC 100432</name>
    <dbReference type="NCBI Taxonomy" id="1077974"/>
    <lineage>
        <taxon>Bacteria</taxon>
        <taxon>Bacillati</taxon>
        <taxon>Actinomycetota</taxon>
        <taxon>Actinomycetes</taxon>
        <taxon>Mycobacteriales</taxon>
        <taxon>Gordoniaceae</taxon>
        <taxon>Gordonia</taxon>
    </lineage>
</organism>
<dbReference type="PANTHER" id="PTHR45527:SF1">
    <property type="entry name" value="FATTY ACID SYNTHASE"/>
    <property type="match status" value="1"/>
</dbReference>
<comment type="caution">
    <text evidence="5">The sequence shown here is derived from an EMBL/GenBank/DDBJ whole genome shotgun (WGS) entry which is preliminary data.</text>
</comment>
<dbReference type="PROSITE" id="PS00455">
    <property type="entry name" value="AMP_BINDING"/>
    <property type="match status" value="1"/>
</dbReference>